<evidence type="ECO:0000256" key="1">
    <source>
        <dbReference type="SAM" id="MobiDB-lite"/>
    </source>
</evidence>
<evidence type="ECO:0000313" key="5">
    <source>
        <dbReference type="Proteomes" id="UP000677305"/>
    </source>
</evidence>
<evidence type="ECO:0000313" key="4">
    <source>
        <dbReference type="EMBL" id="QUH29526.1"/>
    </source>
</evidence>
<feature type="chain" id="PRO_5035273624" description="Copper amine oxidase-like N-terminal domain-containing protein" evidence="2">
    <location>
        <begin position="24"/>
        <end position="312"/>
    </location>
</feature>
<dbReference type="Pfam" id="PF07833">
    <property type="entry name" value="Cu_amine_oxidN1"/>
    <property type="match status" value="1"/>
</dbReference>
<gene>
    <name evidence="4" type="ORF">HYG85_11655</name>
</gene>
<evidence type="ECO:0000259" key="3">
    <source>
        <dbReference type="Pfam" id="PF07833"/>
    </source>
</evidence>
<evidence type="ECO:0000256" key="2">
    <source>
        <dbReference type="SAM" id="SignalP"/>
    </source>
</evidence>
<dbReference type="InterPro" id="IPR036582">
    <property type="entry name" value="Mao_N_sf"/>
</dbReference>
<dbReference type="SUPFAM" id="SSF55383">
    <property type="entry name" value="Copper amine oxidase, domain N"/>
    <property type="match status" value="1"/>
</dbReference>
<accession>A0A8J8MAW6</accession>
<organism evidence="4 5">
    <name type="scientific">Vallitalea guaymasensis</name>
    <dbReference type="NCBI Taxonomy" id="1185412"/>
    <lineage>
        <taxon>Bacteria</taxon>
        <taxon>Bacillati</taxon>
        <taxon>Bacillota</taxon>
        <taxon>Clostridia</taxon>
        <taxon>Lachnospirales</taxon>
        <taxon>Vallitaleaceae</taxon>
        <taxon>Vallitalea</taxon>
    </lineage>
</organism>
<dbReference type="AlphaFoldDB" id="A0A8J8MAW6"/>
<feature type="compositionally biased region" description="Polar residues" evidence="1">
    <location>
        <begin position="108"/>
        <end position="144"/>
    </location>
</feature>
<dbReference type="InterPro" id="IPR012854">
    <property type="entry name" value="Cu_amine_oxidase-like_N"/>
</dbReference>
<feature type="region of interest" description="Disordered" evidence="1">
    <location>
        <begin position="100"/>
        <end position="148"/>
    </location>
</feature>
<feature type="domain" description="Copper amine oxidase-like N-terminal" evidence="3">
    <location>
        <begin position="56"/>
        <end position="96"/>
    </location>
</feature>
<dbReference type="KEGG" id="vgu:HYG85_11655"/>
<name>A0A8J8MAW6_9FIRM</name>
<feature type="signal peptide" evidence="2">
    <location>
        <begin position="1"/>
        <end position="23"/>
    </location>
</feature>
<protein>
    <recommendedName>
        <fullName evidence="3">Copper amine oxidase-like N-terminal domain-containing protein</fullName>
    </recommendedName>
</protein>
<reference evidence="4 5" key="1">
    <citation type="submission" date="2020-07" db="EMBL/GenBank/DDBJ databases">
        <title>Vallitalea guaymasensis genome.</title>
        <authorList>
            <person name="Postec A."/>
        </authorList>
    </citation>
    <scope>NUCLEOTIDE SEQUENCE [LARGE SCALE GENOMIC DNA]</scope>
    <source>
        <strain evidence="4 5">Ra1766G1</strain>
    </source>
</reference>
<dbReference type="EMBL" id="CP058561">
    <property type="protein sequence ID" value="QUH29526.1"/>
    <property type="molecule type" value="Genomic_DNA"/>
</dbReference>
<dbReference type="RefSeq" id="WP_212693569.1">
    <property type="nucleotide sequence ID" value="NZ_CP058561.1"/>
</dbReference>
<keyword evidence="2" id="KW-0732">Signal</keyword>
<dbReference type="Proteomes" id="UP000677305">
    <property type="component" value="Chromosome"/>
</dbReference>
<keyword evidence="5" id="KW-1185">Reference proteome</keyword>
<sequence length="312" mass="34512">MKKTAKVVASIILILTLSTSLSASSLIRNIAGKENKGIKITYNNQVQNLKDGHGNDVYPVIINGSTYLPVRAIADMMGADITWDGQTKTISIMANDSVEDGAVPTDLPSANNKNDSSNQNSPTQNQPKQDQSTQKNVSTNSGSIDNPVELGTTISYSDKYDIDNWTKCADYELTVSNVEPITREKISSLGFKPNDDTSIDYVMVTLKVDVSNATYEGTRDYAFLISYLPDIWGTEAKNGNCIIGGTHYGFDGSLKRNLEELISYKELYPGQKESFSVEGKIILGVYKNTENYLSIQKYVSMEKKDRIFFKLK</sequence>
<proteinExistence type="predicted"/>